<dbReference type="NCBIfam" id="TIGR00431">
    <property type="entry name" value="TruB"/>
    <property type="match status" value="1"/>
</dbReference>
<evidence type="ECO:0000259" key="7">
    <source>
        <dbReference type="Pfam" id="PF09157"/>
    </source>
</evidence>
<organism evidence="9 10">
    <name type="scientific">Georgfuchsia toluolica</name>
    <dbReference type="NCBI Taxonomy" id="424218"/>
    <lineage>
        <taxon>Bacteria</taxon>
        <taxon>Pseudomonadati</taxon>
        <taxon>Pseudomonadota</taxon>
        <taxon>Betaproteobacteria</taxon>
        <taxon>Nitrosomonadales</taxon>
        <taxon>Sterolibacteriaceae</taxon>
        <taxon>Georgfuchsia</taxon>
    </lineage>
</organism>
<feature type="active site" description="Nucleophile" evidence="5">
    <location>
        <position position="38"/>
    </location>
</feature>
<evidence type="ECO:0000259" key="8">
    <source>
        <dbReference type="Pfam" id="PF16198"/>
    </source>
</evidence>
<evidence type="ECO:0000256" key="1">
    <source>
        <dbReference type="ARBA" id="ARBA00000385"/>
    </source>
</evidence>
<dbReference type="PANTHER" id="PTHR13767:SF2">
    <property type="entry name" value="PSEUDOURIDYLATE SYNTHASE TRUB1"/>
    <property type="match status" value="1"/>
</dbReference>
<dbReference type="GO" id="GO:0016829">
    <property type="term" value="F:lyase activity"/>
    <property type="evidence" value="ECO:0007669"/>
    <property type="project" value="UniProtKB-KW"/>
</dbReference>
<dbReference type="GO" id="GO:1990481">
    <property type="term" value="P:mRNA pseudouridine synthesis"/>
    <property type="evidence" value="ECO:0007669"/>
    <property type="project" value="TreeGrafter"/>
</dbReference>
<proteinExistence type="inferred from homology"/>
<evidence type="ECO:0000313" key="10">
    <source>
        <dbReference type="Proteomes" id="UP000742786"/>
    </source>
</evidence>
<evidence type="ECO:0000259" key="6">
    <source>
        <dbReference type="Pfam" id="PF01509"/>
    </source>
</evidence>
<dbReference type="PANTHER" id="PTHR13767">
    <property type="entry name" value="TRNA-PSEUDOURIDINE SYNTHASE"/>
    <property type="match status" value="1"/>
</dbReference>
<dbReference type="Pfam" id="PF09157">
    <property type="entry name" value="TruB-C_2"/>
    <property type="match status" value="1"/>
</dbReference>
<dbReference type="GO" id="GO:0160148">
    <property type="term" value="F:tRNA pseudouridine(55) synthase activity"/>
    <property type="evidence" value="ECO:0007669"/>
    <property type="project" value="UniProtKB-EC"/>
</dbReference>
<comment type="function">
    <text evidence="5">Responsible for synthesis of pseudouridine from uracil-55 in the psi GC loop of transfer RNAs.</text>
</comment>
<dbReference type="CDD" id="cd21152">
    <property type="entry name" value="PUA_TruB_bacterial"/>
    <property type="match status" value="1"/>
</dbReference>
<dbReference type="SUPFAM" id="SSF88697">
    <property type="entry name" value="PUA domain-like"/>
    <property type="match status" value="1"/>
</dbReference>
<dbReference type="CDD" id="cd02573">
    <property type="entry name" value="PseudoU_synth_EcTruB"/>
    <property type="match status" value="1"/>
</dbReference>
<dbReference type="FunFam" id="3.30.2350.10:FF:000011">
    <property type="entry name" value="tRNA pseudouridine synthase B"/>
    <property type="match status" value="1"/>
</dbReference>
<dbReference type="AlphaFoldDB" id="A0A916J2T7"/>
<dbReference type="InterPro" id="IPR020103">
    <property type="entry name" value="PsdUridine_synth_cat_dom_sf"/>
</dbReference>
<evidence type="ECO:0000256" key="3">
    <source>
        <dbReference type="ARBA" id="ARBA00022694"/>
    </source>
</evidence>
<feature type="domain" description="Pseudouridine synthase II N-terminal" evidence="6">
    <location>
        <begin position="23"/>
        <end position="170"/>
    </location>
</feature>
<dbReference type="HAMAP" id="MF_01080">
    <property type="entry name" value="TruB_bact"/>
    <property type="match status" value="1"/>
</dbReference>
<dbReference type="Proteomes" id="UP000742786">
    <property type="component" value="Unassembled WGS sequence"/>
</dbReference>
<dbReference type="GO" id="GO:0031119">
    <property type="term" value="P:tRNA pseudouridine synthesis"/>
    <property type="evidence" value="ECO:0007669"/>
    <property type="project" value="UniProtKB-UniRule"/>
</dbReference>
<name>A0A916J2T7_9PROT</name>
<reference evidence="9" key="1">
    <citation type="submission" date="2021-04" db="EMBL/GenBank/DDBJ databases">
        <authorList>
            <person name="Hornung B."/>
        </authorList>
    </citation>
    <scope>NUCLEOTIDE SEQUENCE</scope>
    <source>
        <strain evidence="9">G5G6</strain>
    </source>
</reference>
<dbReference type="SUPFAM" id="SSF55120">
    <property type="entry name" value="Pseudouridine synthase"/>
    <property type="match status" value="1"/>
</dbReference>
<evidence type="ECO:0000256" key="2">
    <source>
        <dbReference type="ARBA" id="ARBA00005642"/>
    </source>
</evidence>
<dbReference type="Gene3D" id="3.30.2350.10">
    <property type="entry name" value="Pseudouridine synthase"/>
    <property type="match status" value="1"/>
</dbReference>
<dbReference type="Pfam" id="PF01509">
    <property type="entry name" value="TruB_N"/>
    <property type="match status" value="1"/>
</dbReference>
<comment type="similarity">
    <text evidence="2 5">Belongs to the pseudouridine synthase TruB family. Type 1 subfamily.</text>
</comment>
<comment type="catalytic activity">
    <reaction evidence="1 5">
        <text>uridine(55) in tRNA = pseudouridine(55) in tRNA</text>
        <dbReference type="Rhea" id="RHEA:42532"/>
        <dbReference type="Rhea" id="RHEA-COMP:10101"/>
        <dbReference type="Rhea" id="RHEA-COMP:10102"/>
        <dbReference type="ChEBI" id="CHEBI:65314"/>
        <dbReference type="ChEBI" id="CHEBI:65315"/>
        <dbReference type="EC" id="5.4.99.25"/>
    </reaction>
</comment>
<dbReference type="InterPro" id="IPR002501">
    <property type="entry name" value="PsdUridine_synth_N"/>
</dbReference>
<keyword evidence="9" id="KW-0456">Lyase</keyword>
<dbReference type="GO" id="GO:0003723">
    <property type="term" value="F:RNA binding"/>
    <property type="evidence" value="ECO:0007669"/>
    <property type="project" value="InterPro"/>
</dbReference>
<keyword evidence="10" id="KW-1185">Reference proteome</keyword>
<dbReference type="InterPro" id="IPR015240">
    <property type="entry name" value="tRNA_sdUridine_synth_fam1_C"/>
</dbReference>
<dbReference type="EC" id="5.4.99.25" evidence="5"/>
<feature type="domain" description="tRNA pseudouridylate synthase B C-terminal" evidence="8">
    <location>
        <begin position="171"/>
        <end position="228"/>
    </location>
</feature>
<gene>
    <name evidence="5 9" type="primary">truB</name>
    <name evidence="9" type="ORF">GTOL_10236</name>
</gene>
<accession>A0A916J2T7</accession>
<comment type="caution">
    <text evidence="9">The sequence shown here is derived from an EMBL/GenBank/DDBJ whole genome shotgun (WGS) entry which is preliminary data.</text>
</comment>
<keyword evidence="4 5" id="KW-0413">Isomerase</keyword>
<dbReference type="Gene3D" id="2.30.130.10">
    <property type="entry name" value="PUA domain"/>
    <property type="match status" value="1"/>
</dbReference>
<evidence type="ECO:0000256" key="5">
    <source>
        <dbReference type="HAMAP-Rule" id="MF_01080"/>
    </source>
</evidence>
<feature type="domain" description="tRNA pseudouridine synthase II TruB subfamily 1 C-terminal" evidence="7">
    <location>
        <begin position="232"/>
        <end position="287"/>
    </location>
</feature>
<dbReference type="InterPro" id="IPR032819">
    <property type="entry name" value="TruB_C"/>
</dbReference>
<evidence type="ECO:0000313" key="9">
    <source>
        <dbReference type="EMBL" id="CAG4882354.1"/>
    </source>
</evidence>
<protein>
    <recommendedName>
        <fullName evidence="5">tRNA pseudouridine synthase B</fullName>
        <ecNumber evidence="5">5.4.99.25</ecNumber>
    </recommendedName>
    <alternativeName>
        <fullName evidence="5">tRNA pseudouridine(55) synthase</fullName>
        <shortName evidence="5">Psi55 synthase</shortName>
    </alternativeName>
    <alternativeName>
        <fullName evidence="5">tRNA pseudouridylate synthase</fullName>
    </alternativeName>
    <alternativeName>
        <fullName evidence="5">tRNA-uridine isomerase</fullName>
    </alternativeName>
</protein>
<dbReference type="InterPro" id="IPR015947">
    <property type="entry name" value="PUA-like_sf"/>
</dbReference>
<dbReference type="InterPro" id="IPR036974">
    <property type="entry name" value="PUA_sf"/>
</dbReference>
<keyword evidence="3 5" id="KW-0819">tRNA processing</keyword>
<dbReference type="EMBL" id="CAJQUM010000001">
    <property type="protein sequence ID" value="CAG4882354.1"/>
    <property type="molecule type" value="Genomic_DNA"/>
</dbReference>
<sequence>MDGVLLLDKPLGMSSNTALQAARRLFNAAKAGHTGTLDPLATGLLPLCFGEATKFAGELLHAEKAYRATVRLGIATDTADAEGAVISQCEVDISEMQLQDVLQRFRGDIEQLPPMYSALKRDGKPLYEYARQGIELERPLRQVTIFKLELLSFDGRAAVIDVDCSKGTYVRTLAADIGVALGCGAHLQALRRTRVAGLTVEQAVTLDAIEALPASGRAALLAPLDALVADLPQVQLGSGDSARMRHGQAIPWSGRAGQRLRMFSSDQCFLGVGTVTAEGLLQAQRLVAENRLPDAP</sequence>
<evidence type="ECO:0000256" key="4">
    <source>
        <dbReference type="ARBA" id="ARBA00023235"/>
    </source>
</evidence>
<dbReference type="InterPro" id="IPR014780">
    <property type="entry name" value="tRNA_psdUridine_synth_TruB"/>
</dbReference>
<dbReference type="Pfam" id="PF16198">
    <property type="entry name" value="TruB_C_2"/>
    <property type="match status" value="1"/>
</dbReference>